<gene>
    <name evidence="1" type="ORF">DESPIG_02172</name>
</gene>
<protein>
    <submittedName>
        <fullName evidence="1">Uncharacterized protein</fullName>
    </submittedName>
</protein>
<proteinExistence type="predicted"/>
<evidence type="ECO:0000313" key="2">
    <source>
        <dbReference type="Proteomes" id="UP000003676"/>
    </source>
</evidence>
<evidence type="ECO:0000313" key="1">
    <source>
        <dbReference type="EMBL" id="EEB32960.1"/>
    </source>
</evidence>
<dbReference type="HOGENOM" id="CLU_2751242_0_0_7"/>
<organism evidence="1 2">
    <name type="scientific">Desulfovibrio piger ATCC 29098</name>
    <dbReference type="NCBI Taxonomy" id="411464"/>
    <lineage>
        <taxon>Bacteria</taxon>
        <taxon>Pseudomonadati</taxon>
        <taxon>Thermodesulfobacteriota</taxon>
        <taxon>Desulfovibrionia</taxon>
        <taxon>Desulfovibrionales</taxon>
        <taxon>Desulfovibrionaceae</taxon>
        <taxon>Desulfovibrio</taxon>
    </lineage>
</organism>
<accession>B6WVQ4</accession>
<comment type="caution">
    <text evidence="1">The sequence shown here is derived from an EMBL/GenBank/DDBJ whole genome shotgun (WGS) entry which is preliminary data.</text>
</comment>
<reference evidence="1 2" key="2">
    <citation type="submission" date="2008-10" db="EMBL/GenBank/DDBJ databases">
        <authorList>
            <person name="Fulton L."/>
            <person name="Clifton S."/>
            <person name="Fulton B."/>
            <person name="Xu J."/>
            <person name="Minx P."/>
            <person name="Pepin K.H."/>
            <person name="Johnson M."/>
            <person name="Bhonagiri V."/>
            <person name="Nash W.E."/>
            <person name="Mardis E.R."/>
            <person name="Wilson R.K."/>
        </authorList>
    </citation>
    <scope>NUCLEOTIDE SEQUENCE [LARGE SCALE GENOMIC DNA]</scope>
    <source>
        <strain evidence="1 2">ATCC 29098</strain>
    </source>
</reference>
<name>B6WVQ4_9BACT</name>
<dbReference type="Proteomes" id="UP000003676">
    <property type="component" value="Unassembled WGS sequence"/>
</dbReference>
<sequence>MLSCEQKALPYVTRGKKTFLPFPALAVLPFLPRPGPFGHSPYFFLVFVCRQDAPFGKQGLGSTPVIIVWI</sequence>
<dbReference type="EMBL" id="ABXU01000065">
    <property type="protein sequence ID" value="EEB32960.1"/>
    <property type="molecule type" value="Genomic_DNA"/>
</dbReference>
<dbReference type="AlphaFoldDB" id="B6WVQ4"/>
<reference evidence="1 2" key="1">
    <citation type="submission" date="2008-10" db="EMBL/GenBank/DDBJ databases">
        <title>Draft genome sequence of Desulvovibrio piger (ATCC 29098).</title>
        <authorList>
            <person name="Sudarsanam P."/>
            <person name="Ley R."/>
            <person name="Guruge J."/>
            <person name="Turnbaugh P.J."/>
            <person name="Mahowald M."/>
            <person name="Liep D."/>
            <person name="Gordon J."/>
        </authorList>
    </citation>
    <scope>NUCLEOTIDE SEQUENCE [LARGE SCALE GENOMIC DNA]</scope>
    <source>
        <strain evidence="1 2">ATCC 29098</strain>
    </source>
</reference>